<evidence type="ECO:0000256" key="1">
    <source>
        <dbReference type="ARBA" id="ARBA00004308"/>
    </source>
</evidence>
<dbReference type="PANTHER" id="PTHR46009">
    <property type="entry name" value="VACUOLAR PROTEIN SORTING-ASSOCIATED PROTEIN VTA1 HOMOLOG"/>
    <property type="match status" value="1"/>
</dbReference>
<evidence type="ECO:0000313" key="5">
    <source>
        <dbReference type="Proteomes" id="UP001476798"/>
    </source>
</evidence>
<dbReference type="InterPro" id="IPR044538">
    <property type="entry name" value="Vta1-like"/>
</dbReference>
<proteinExistence type="predicted"/>
<evidence type="ECO:0000256" key="2">
    <source>
        <dbReference type="ARBA" id="ARBA00023136"/>
    </source>
</evidence>
<comment type="caution">
    <text evidence="4">The sequence shown here is derived from an EMBL/GenBank/DDBJ whole genome shotgun (WGS) entry which is preliminary data.</text>
</comment>
<dbReference type="Gene3D" id="1.25.40.270">
    <property type="entry name" value="Vacuolar protein sorting-associated protein vta1"/>
    <property type="match status" value="1"/>
</dbReference>
<evidence type="ECO:0000313" key="4">
    <source>
        <dbReference type="EMBL" id="MEQ2166106.1"/>
    </source>
</evidence>
<gene>
    <name evidence="4" type="ORF">GOODEAATRI_024272</name>
</gene>
<dbReference type="PANTHER" id="PTHR46009:SF1">
    <property type="entry name" value="VACUOLAR PROTEIN SORTING-ASSOCIATED PROTEIN VTA1 HOMOLOG"/>
    <property type="match status" value="1"/>
</dbReference>
<evidence type="ECO:0000259" key="3">
    <source>
        <dbReference type="Pfam" id="PF04652"/>
    </source>
</evidence>
<sequence>RLYAMQRGMKLDSKTPDCRKFLIKLMDQLETVSSPPLCEESHQGCQAKIVCCLMHAGLIKAVASSLPALVSEALTEPVENHLLKAGFHTKAQTAVRHTAILLDTEMKKELSDNESITEEVVGNAHIDNYVSKVFSYADKEDRAGRFHK</sequence>
<feature type="non-terminal residue" evidence="4">
    <location>
        <position position="1"/>
    </location>
</feature>
<dbReference type="Proteomes" id="UP001476798">
    <property type="component" value="Unassembled WGS sequence"/>
</dbReference>
<dbReference type="InterPro" id="IPR039431">
    <property type="entry name" value="Vta1/CALS_N"/>
</dbReference>
<keyword evidence="2" id="KW-0472">Membrane</keyword>
<feature type="domain" description="Vta1/callose synthase N-terminal" evidence="3">
    <location>
        <begin position="82"/>
        <end position="148"/>
    </location>
</feature>
<accession>A0ABV0N4X8</accession>
<name>A0ABV0N4X8_9TELE</name>
<reference evidence="4 5" key="1">
    <citation type="submission" date="2021-06" db="EMBL/GenBank/DDBJ databases">
        <authorList>
            <person name="Palmer J.M."/>
        </authorList>
    </citation>
    <scope>NUCLEOTIDE SEQUENCE [LARGE SCALE GENOMIC DNA]</scope>
    <source>
        <strain evidence="4 5">GA_2019</strain>
        <tissue evidence="4">Muscle</tissue>
    </source>
</reference>
<dbReference type="InterPro" id="IPR023175">
    <property type="entry name" value="Vta1/CALS_N_sf"/>
</dbReference>
<organism evidence="4 5">
    <name type="scientific">Goodea atripinnis</name>
    <dbReference type="NCBI Taxonomy" id="208336"/>
    <lineage>
        <taxon>Eukaryota</taxon>
        <taxon>Metazoa</taxon>
        <taxon>Chordata</taxon>
        <taxon>Craniata</taxon>
        <taxon>Vertebrata</taxon>
        <taxon>Euteleostomi</taxon>
        <taxon>Actinopterygii</taxon>
        <taxon>Neopterygii</taxon>
        <taxon>Teleostei</taxon>
        <taxon>Neoteleostei</taxon>
        <taxon>Acanthomorphata</taxon>
        <taxon>Ovalentaria</taxon>
        <taxon>Atherinomorphae</taxon>
        <taxon>Cyprinodontiformes</taxon>
        <taxon>Goodeidae</taxon>
        <taxon>Goodea</taxon>
    </lineage>
</organism>
<dbReference type="Pfam" id="PF04652">
    <property type="entry name" value="Vta1"/>
    <property type="match status" value="1"/>
</dbReference>
<dbReference type="EMBL" id="JAHRIO010022684">
    <property type="protein sequence ID" value="MEQ2166106.1"/>
    <property type="molecule type" value="Genomic_DNA"/>
</dbReference>
<keyword evidence="5" id="KW-1185">Reference proteome</keyword>
<comment type="subcellular location">
    <subcellularLocation>
        <location evidence="1">Endomembrane system</location>
    </subcellularLocation>
</comment>
<protein>
    <recommendedName>
        <fullName evidence="3">Vta1/callose synthase N-terminal domain-containing protein</fullName>
    </recommendedName>
</protein>